<dbReference type="InterPro" id="IPR000504">
    <property type="entry name" value="RRM_dom"/>
</dbReference>
<dbReference type="GO" id="GO:0003723">
    <property type="term" value="F:RNA binding"/>
    <property type="evidence" value="ECO:0007669"/>
    <property type="project" value="UniProtKB-UniRule"/>
</dbReference>
<proteinExistence type="predicted"/>
<dbReference type="STRING" id="4846.A0A367KQU0"/>
<feature type="non-terminal residue" evidence="4">
    <location>
        <position position="351"/>
    </location>
</feature>
<feature type="domain" description="RRM" evidence="3">
    <location>
        <begin position="26"/>
        <end position="101"/>
    </location>
</feature>
<dbReference type="Proteomes" id="UP000253551">
    <property type="component" value="Unassembled WGS sequence"/>
</dbReference>
<reference evidence="4 5" key="1">
    <citation type="journal article" date="2018" name="G3 (Bethesda)">
        <title>Phylogenetic and Phylogenomic Definition of Rhizopus Species.</title>
        <authorList>
            <person name="Gryganskyi A.P."/>
            <person name="Golan J."/>
            <person name="Dolatabadi S."/>
            <person name="Mondo S."/>
            <person name="Robb S."/>
            <person name="Idnurm A."/>
            <person name="Muszewska A."/>
            <person name="Steczkiewicz K."/>
            <person name="Masonjones S."/>
            <person name="Liao H.L."/>
            <person name="Gajdeczka M.T."/>
            <person name="Anike F."/>
            <person name="Vuek A."/>
            <person name="Anishchenko I.M."/>
            <person name="Voigt K."/>
            <person name="de Hoog G.S."/>
            <person name="Smith M.E."/>
            <person name="Heitman J."/>
            <person name="Vilgalys R."/>
            <person name="Stajich J.E."/>
        </authorList>
    </citation>
    <scope>NUCLEOTIDE SEQUENCE [LARGE SCALE GENOMIC DNA]</scope>
    <source>
        <strain evidence="4 5">LSU 92-RS-03</strain>
    </source>
</reference>
<name>A0A367KQU0_RHIST</name>
<gene>
    <name evidence="4" type="ORF">CU098_003021</name>
</gene>
<dbReference type="InterPro" id="IPR035979">
    <property type="entry name" value="RBD_domain_sf"/>
</dbReference>
<dbReference type="SUPFAM" id="SSF54928">
    <property type="entry name" value="RNA-binding domain, RBD"/>
    <property type="match status" value="2"/>
</dbReference>
<dbReference type="Pfam" id="PF00076">
    <property type="entry name" value="RRM_1"/>
    <property type="match status" value="1"/>
</dbReference>
<dbReference type="InterPro" id="IPR012677">
    <property type="entry name" value="Nucleotide-bd_a/b_plait_sf"/>
</dbReference>
<feature type="region of interest" description="Disordered" evidence="2">
    <location>
        <begin position="1"/>
        <end position="20"/>
    </location>
</feature>
<dbReference type="SMART" id="SM00360">
    <property type="entry name" value="RRM"/>
    <property type="match status" value="2"/>
</dbReference>
<evidence type="ECO:0000313" key="4">
    <source>
        <dbReference type="EMBL" id="RCI04500.1"/>
    </source>
</evidence>
<evidence type="ECO:0000259" key="3">
    <source>
        <dbReference type="PROSITE" id="PS50102"/>
    </source>
</evidence>
<feature type="domain" description="RRM" evidence="3">
    <location>
        <begin position="201"/>
        <end position="281"/>
    </location>
</feature>
<dbReference type="InterPro" id="IPR050441">
    <property type="entry name" value="RBM"/>
</dbReference>
<dbReference type="Gene3D" id="3.30.70.330">
    <property type="match status" value="2"/>
</dbReference>
<dbReference type="AlphaFoldDB" id="A0A367KQU0"/>
<dbReference type="EMBL" id="PJQM01000663">
    <property type="protein sequence ID" value="RCI04500.1"/>
    <property type="molecule type" value="Genomic_DNA"/>
</dbReference>
<evidence type="ECO:0000256" key="2">
    <source>
        <dbReference type="SAM" id="MobiDB-lite"/>
    </source>
</evidence>
<comment type="caution">
    <text evidence="4">The sequence shown here is derived from an EMBL/GenBank/DDBJ whole genome shotgun (WGS) entry which is preliminary data.</text>
</comment>
<evidence type="ECO:0000256" key="1">
    <source>
        <dbReference type="PROSITE-ProRule" id="PRU00176"/>
    </source>
</evidence>
<dbReference type="OrthoDB" id="410044at2759"/>
<evidence type="ECO:0000313" key="5">
    <source>
        <dbReference type="Proteomes" id="UP000253551"/>
    </source>
</evidence>
<accession>A0A367KQU0</accession>
<sequence length="351" mass="41185">MSFIDQTHFEQANNQSQEKKKENPAACVFVASLNKELSDEDLHTSVYNHFLQWGPLSSVKVLKDWLKRPYAFSVQDSKKAIKEAPGTILNGRSIRCEPARVNRSICLVSFNQPFHKQYIQSTLSAFGDIEDMTILQPHGKFHSIVIKYKYREDAIKAYLTLKFSDYQQINKHQRWFVEWASNMDTDNLYGICGNTCQLDKLSIFVGNLPESVTKEELHTIFGQHGSIIDLHLIQKPNYRHREKKVFAFIKYQHEKESSQAIDHQNGSIYKDKTLRVCYRQYQTNSKPYYCPPKFMDQSVNFMQTSADHSFHQQNNPSQTKDNENYYLDPYPVMVYYAYSPSYYSYPPQEFY</sequence>
<keyword evidence="1" id="KW-0694">RNA-binding</keyword>
<keyword evidence="5" id="KW-1185">Reference proteome</keyword>
<dbReference type="PROSITE" id="PS50102">
    <property type="entry name" value="RRM"/>
    <property type="match status" value="2"/>
</dbReference>
<organism evidence="4 5">
    <name type="scientific">Rhizopus stolonifer</name>
    <name type="common">Rhizopus nigricans</name>
    <dbReference type="NCBI Taxonomy" id="4846"/>
    <lineage>
        <taxon>Eukaryota</taxon>
        <taxon>Fungi</taxon>
        <taxon>Fungi incertae sedis</taxon>
        <taxon>Mucoromycota</taxon>
        <taxon>Mucoromycotina</taxon>
        <taxon>Mucoromycetes</taxon>
        <taxon>Mucorales</taxon>
        <taxon>Mucorineae</taxon>
        <taxon>Rhizopodaceae</taxon>
        <taxon>Rhizopus</taxon>
    </lineage>
</organism>
<dbReference type="PANTHER" id="PTHR48034">
    <property type="entry name" value="TRANSFORMER-2 SEX-DETERMINING PROTEIN-RELATED"/>
    <property type="match status" value="1"/>
</dbReference>
<protein>
    <recommendedName>
        <fullName evidence="3">RRM domain-containing protein</fullName>
    </recommendedName>
</protein>